<protein>
    <submittedName>
        <fullName evidence="5">ABC transporter substrate-binding protein</fullName>
    </submittedName>
</protein>
<dbReference type="Proteomes" id="UP000466535">
    <property type="component" value="Unassembled WGS sequence"/>
</dbReference>
<keyword evidence="6" id="KW-1185">Reference proteome</keyword>
<dbReference type="OrthoDB" id="304381at2157"/>
<dbReference type="PANTHER" id="PTHR30532:SF1">
    <property type="entry name" value="IRON(3+)-HYDROXAMATE-BINDING PROTEIN FHUD"/>
    <property type="match status" value="1"/>
</dbReference>
<dbReference type="Pfam" id="PF01497">
    <property type="entry name" value="Peripla_BP_2"/>
    <property type="match status" value="1"/>
</dbReference>
<dbReference type="PROSITE" id="PS51257">
    <property type="entry name" value="PROKAR_LIPOPROTEIN"/>
    <property type="match status" value="1"/>
</dbReference>
<evidence type="ECO:0000256" key="2">
    <source>
        <dbReference type="ARBA" id="ARBA00022448"/>
    </source>
</evidence>
<gene>
    <name evidence="5" type="ORF">GRX03_09710</name>
</gene>
<dbReference type="PROSITE" id="PS51318">
    <property type="entry name" value="TAT"/>
    <property type="match status" value="1"/>
</dbReference>
<name>A0A6B0TFB2_9EURY</name>
<dbReference type="Gene3D" id="3.40.50.1980">
    <property type="entry name" value="Nitrogenase molybdenum iron protein domain"/>
    <property type="match status" value="1"/>
</dbReference>
<evidence type="ECO:0000313" key="5">
    <source>
        <dbReference type="EMBL" id="MXR51879.1"/>
    </source>
</evidence>
<reference evidence="5 6" key="1">
    <citation type="submission" date="2019-12" db="EMBL/GenBank/DDBJ databases">
        <title>Isolation and characterization of three novel carbon monoxide-oxidizing members of Halobacteria from salione crusts and soils.</title>
        <authorList>
            <person name="Myers M.R."/>
            <person name="King G.M."/>
        </authorList>
    </citation>
    <scope>NUCLEOTIDE SEQUENCE [LARGE SCALE GENOMIC DNA]</scope>
    <source>
        <strain evidence="5 6">WSH3</strain>
    </source>
</reference>
<dbReference type="InterPro" id="IPR051313">
    <property type="entry name" value="Bact_iron-sidero_bind"/>
</dbReference>
<organism evidence="5 6">
    <name type="scientific">Halovenus carboxidivorans</name>
    <dbReference type="NCBI Taxonomy" id="2692199"/>
    <lineage>
        <taxon>Archaea</taxon>
        <taxon>Methanobacteriati</taxon>
        <taxon>Methanobacteriota</taxon>
        <taxon>Stenosarchaea group</taxon>
        <taxon>Halobacteria</taxon>
        <taxon>Halobacteriales</taxon>
        <taxon>Haloarculaceae</taxon>
        <taxon>Halovenus</taxon>
    </lineage>
</organism>
<keyword evidence="3" id="KW-0732">Signal</keyword>
<dbReference type="AlphaFoldDB" id="A0A6B0TFB2"/>
<dbReference type="InterPro" id="IPR002491">
    <property type="entry name" value="ABC_transptr_periplasmic_BD"/>
</dbReference>
<evidence type="ECO:0000256" key="3">
    <source>
        <dbReference type="ARBA" id="ARBA00022729"/>
    </source>
</evidence>
<evidence type="ECO:0000313" key="6">
    <source>
        <dbReference type="Proteomes" id="UP000466535"/>
    </source>
</evidence>
<evidence type="ECO:0000259" key="4">
    <source>
        <dbReference type="Pfam" id="PF01497"/>
    </source>
</evidence>
<proteinExistence type="predicted"/>
<dbReference type="RefSeq" id="WP_159764003.1">
    <property type="nucleotide sequence ID" value="NZ_WUUT01000003.1"/>
</dbReference>
<comment type="caution">
    <text evidence="5">The sequence shown here is derived from an EMBL/GenBank/DDBJ whole genome shotgun (WGS) entry which is preliminary data.</text>
</comment>
<dbReference type="PANTHER" id="PTHR30532">
    <property type="entry name" value="IRON III DICITRATE-BINDING PERIPLASMIC PROTEIN"/>
    <property type="match status" value="1"/>
</dbReference>
<sequence length="391" mass="43404">MTEHATRREALKYSGMIAAGGVLAGCTVSESGDSTAGEGEYSVSMVPVGELSFEEVPSDVMVYSLLYADMAVAYGHGDAVNSLGFDAASGGNTLSAYYDRLDGVSFEQDDLTQLNTGSGNISVDEELFYELDSDLHLVDPCLVRSFDGWDESDITEIRENIAPWFGNVYSRSHSEPPDGCRQAYEYYTLWEIAERVATVFRASDRYEELASIRQEMVRQIESERPPESERPTVGAVIFMNDTFYPSRIDTPGFSNAHVRPLGAEDAFAGDDVTYESSYDYETMLEIDPDVILHQYGIASYYDVGSITEQLAEHPVASELSAVENGRVYPSAHPVQGPLMNLFQLEMTAKQLYPEQFGEWPGYTHGEPYPEMPEGERLFDRDRVAEIVAGEI</sequence>
<dbReference type="EMBL" id="WUUT01000003">
    <property type="protein sequence ID" value="MXR51879.1"/>
    <property type="molecule type" value="Genomic_DNA"/>
</dbReference>
<accession>A0A6B0TFB2</accession>
<dbReference type="SUPFAM" id="SSF53807">
    <property type="entry name" value="Helical backbone' metal receptor"/>
    <property type="match status" value="1"/>
</dbReference>
<keyword evidence="2" id="KW-0813">Transport</keyword>
<feature type="domain" description="Fe/B12 periplasmic-binding" evidence="4">
    <location>
        <begin position="187"/>
        <end position="328"/>
    </location>
</feature>
<evidence type="ECO:0000256" key="1">
    <source>
        <dbReference type="ARBA" id="ARBA00004196"/>
    </source>
</evidence>
<dbReference type="InterPro" id="IPR006311">
    <property type="entry name" value="TAT_signal"/>
</dbReference>
<comment type="subcellular location">
    <subcellularLocation>
        <location evidence="1">Cell envelope</location>
    </subcellularLocation>
</comment>